<dbReference type="GO" id="GO:0022857">
    <property type="term" value="F:transmembrane transporter activity"/>
    <property type="evidence" value="ECO:0007669"/>
    <property type="project" value="InterPro"/>
</dbReference>
<dbReference type="InterPro" id="IPR001248">
    <property type="entry name" value="Pur-cyt_permease"/>
</dbReference>
<evidence type="ECO:0000256" key="8">
    <source>
        <dbReference type="SAM" id="MobiDB-lite"/>
    </source>
</evidence>
<feature type="transmembrane region" description="Helical" evidence="9">
    <location>
        <begin position="371"/>
        <end position="395"/>
    </location>
</feature>
<feature type="transmembrane region" description="Helical" evidence="9">
    <location>
        <begin position="433"/>
        <end position="458"/>
    </location>
</feature>
<proteinExistence type="inferred from homology"/>
<dbReference type="Gene3D" id="1.10.4160.10">
    <property type="entry name" value="Hydantoin permease"/>
    <property type="match status" value="1"/>
</dbReference>
<feature type="transmembrane region" description="Helical" evidence="9">
    <location>
        <begin position="212"/>
        <end position="233"/>
    </location>
</feature>
<feature type="compositionally biased region" description="Polar residues" evidence="8">
    <location>
        <begin position="1"/>
        <end position="15"/>
    </location>
</feature>
<evidence type="ECO:0000256" key="5">
    <source>
        <dbReference type="ARBA" id="ARBA00022989"/>
    </source>
</evidence>
<dbReference type="EMBL" id="JAUEDM010000004">
    <property type="protein sequence ID" value="KAK3318512.1"/>
    <property type="molecule type" value="Genomic_DNA"/>
</dbReference>
<reference evidence="10" key="2">
    <citation type="submission" date="2023-06" db="EMBL/GenBank/DDBJ databases">
        <authorList>
            <consortium name="Lawrence Berkeley National Laboratory"/>
            <person name="Haridas S."/>
            <person name="Hensen N."/>
            <person name="Bonometti L."/>
            <person name="Westerberg I."/>
            <person name="Brannstrom I.O."/>
            <person name="Guillou S."/>
            <person name="Cros-Aarteil S."/>
            <person name="Calhoun S."/>
            <person name="Kuo A."/>
            <person name="Mondo S."/>
            <person name="Pangilinan J."/>
            <person name="Riley R."/>
            <person name="Labutti K."/>
            <person name="Andreopoulos B."/>
            <person name="Lipzen A."/>
            <person name="Chen C."/>
            <person name="Yanf M."/>
            <person name="Daum C."/>
            <person name="Ng V."/>
            <person name="Clum A."/>
            <person name="Steindorff A."/>
            <person name="Ohm R."/>
            <person name="Martin F."/>
            <person name="Silar P."/>
            <person name="Natvig D."/>
            <person name="Lalanne C."/>
            <person name="Gautier V."/>
            <person name="Ament-Velasquez S.L."/>
            <person name="Kruys A."/>
            <person name="Hutchinson M.I."/>
            <person name="Powell A.J."/>
            <person name="Barry K."/>
            <person name="Miller A.N."/>
            <person name="Grigoriev I.V."/>
            <person name="Debuchy R."/>
            <person name="Gladieux P."/>
            <person name="Thoren M.H."/>
            <person name="Johannesson H."/>
        </authorList>
    </citation>
    <scope>NUCLEOTIDE SEQUENCE</scope>
    <source>
        <strain evidence="10">CBS 118394</strain>
    </source>
</reference>
<gene>
    <name evidence="10" type="ORF">B0H66DRAFT_241186</name>
</gene>
<feature type="transmembrane region" description="Helical" evidence="9">
    <location>
        <begin position="514"/>
        <end position="533"/>
    </location>
</feature>
<comment type="subcellular location">
    <subcellularLocation>
        <location evidence="1">Membrane</location>
        <topology evidence="1">Multi-pass membrane protein</topology>
    </subcellularLocation>
</comment>
<feature type="region of interest" description="Disordered" evidence="8">
    <location>
        <begin position="1"/>
        <end position="22"/>
    </location>
</feature>
<keyword evidence="6 7" id="KW-0472">Membrane</keyword>
<evidence type="ECO:0000256" key="4">
    <source>
        <dbReference type="ARBA" id="ARBA00022692"/>
    </source>
</evidence>
<dbReference type="PANTHER" id="PTHR31806:SF5">
    <property type="entry name" value="PURINE-CYTOSINE PERMEASE FCY21"/>
    <property type="match status" value="1"/>
</dbReference>
<evidence type="ECO:0000256" key="3">
    <source>
        <dbReference type="ARBA" id="ARBA00022448"/>
    </source>
</evidence>
<dbReference type="Proteomes" id="UP001283341">
    <property type="component" value="Unassembled WGS sequence"/>
</dbReference>
<comment type="caution">
    <text evidence="10">The sequence shown here is derived from an EMBL/GenBank/DDBJ whole genome shotgun (WGS) entry which is preliminary data.</text>
</comment>
<protein>
    <submittedName>
        <fullName evidence="10">Permease for cytosine/purines, uracil, thiamine, allantoin-domain-containing protein</fullName>
    </submittedName>
</protein>
<feature type="transmembrane region" description="Helical" evidence="9">
    <location>
        <begin position="283"/>
        <end position="301"/>
    </location>
</feature>
<dbReference type="GO" id="GO:0005886">
    <property type="term" value="C:plasma membrane"/>
    <property type="evidence" value="ECO:0007669"/>
    <property type="project" value="TreeGrafter"/>
</dbReference>
<feature type="transmembrane region" description="Helical" evidence="9">
    <location>
        <begin position="105"/>
        <end position="127"/>
    </location>
</feature>
<evidence type="ECO:0000256" key="9">
    <source>
        <dbReference type="SAM" id="Phobius"/>
    </source>
</evidence>
<organism evidence="10 11">
    <name type="scientific">Apodospora peruviana</name>
    <dbReference type="NCBI Taxonomy" id="516989"/>
    <lineage>
        <taxon>Eukaryota</taxon>
        <taxon>Fungi</taxon>
        <taxon>Dikarya</taxon>
        <taxon>Ascomycota</taxon>
        <taxon>Pezizomycotina</taxon>
        <taxon>Sordariomycetes</taxon>
        <taxon>Sordariomycetidae</taxon>
        <taxon>Sordariales</taxon>
        <taxon>Lasiosphaeriaceae</taxon>
        <taxon>Apodospora</taxon>
    </lineage>
</organism>
<dbReference type="InterPro" id="IPR026030">
    <property type="entry name" value="Pur-cyt_permease_Fcy2/21/22"/>
</dbReference>
<comment type="similarity">
    <text evidence="2 7">Belongs to the purine-cytosine permease (2.A.39) family.</text>
</comment>
<evidence type="ECO:0000256" key="6">
    <source>
        <dbReference type="ARBA" id="ARBA00023136"/>
    </source>
</evidence>
<evidence type="ECO:0000313" key="10">
    <source>
        <dbReference type="EMBL" id="KAK3318512.1"/>
    </source>
</evidence>
<feature type="transmembrane region" description="Helical" evidence="9">
    <location>
        <begin position="171"/>
        <end position="200"/>
    </location>
</feature>
<dbReference type="Pfam" id="PF02133">
    <property type="entry name" value="Transp_cyt_pur"/>
    <property type="match status" value="1"/>
</dbReference>
<keyword evidence="4 9" id="KW-0812">Transmembrane</keyword>
<keyword evidence="5 9" id="KW-1133">Transmembrane helix</keyword>
<keyword evidence="3 7" id="KW-0813">Transport</keyword>
<feature type="transmembrane region" description="Helical" evidence="9">
    <location>
        <begin position="479"/>
        <end position="499"/>
    </location>
</feature>
<reference evidence="10" key="1">
    <citation type="journal article" date="2023" name="Mol. Phylogenet. Evol.">
        <title>Genome-scale phylogeny and comparative genomics of the fungal order Sordariales.</title>
        <authorList>
            <person name="Hensen N."/>
            <person name="Bonometti L."/>
            <person name="Westerberg I."/>
            <person name="Brannstrom I.O."/>
            <person name="Guillou S."/>
            <person name="Cros-Aarteil S."/>
            <person name="Calhoun S."/>
            <person name="Haridas S."/>
            <person name="Kuo A."/>
            <person name="Mondo S."/>
            <person name="Pangilinan J."/>
            <person name="Riley R."/>
            <person name="LaButti K."/>
            <person name="Andreopoulos B."/>
            <person name="Lipzen A."/>
            <person name="Chen C."/>
            <person name="Yan M."/>
            <person name="Daum C."/>
            <person name="Ng V."/>
            <person name="Clum A."/>
            <person name="Steindorff A."/>
            <person name="Ohm R.A."/>
            <person name="Martin F."/>
            <person name="Silar P."/>
            <person name="Natvig D.O."/>
            <person name="Lalanne C."/>
            <person name="Gautier V."/>
            <person name="Ament-Velasquez S.L."/>
            <person name="Kruys A."/>
            <person name="Hutchinson M.I."/>
            <person name="Powell A.J."/>
            <person name="Barry K."/>
            <person name="Miller A.N."/>
            <person name="Grigoriev I.V."/>
            <person name="Debuchy R."/>
            <person name="Gladieux P."/>
            <person name="Hiltunen Thoren M."/>
            <person name="Johannesson H."/>
        </authorList>
    </citation>
    <scope>NUCLEOTIDE SEQUENCE</scope>
    <source>
        <strain evidence="10">CBS 118394</strain>
    </source>
</reference>
<feature type="transmembrane region" description="Helical" evidence="9">
    <location>
        <begin position="407"/>
        <end position="427"/>
    </location>
</feature>
<sequence length="541" mass="58748">MGFADSTNVTMNNESYDLEKQSSGAEPGLVKLKGIDSQGKYNRRHLNVPAKLISKLTVEEGEVYEVDPAENNPRWYQNLLDAGVEENGIKPVPIEQRTSTQYNELFTVFFTCLLTILAIPTGMLATLEFGLDLRDASLVILFFSLLCCIPPAFMGIAGMETGLRQIVQARYSFGLCLVTIPLLLNAATMTGFALSAAVVAGQVISSLNTDRVSVNVGILVICLASFGVSLLGFRALHFWERWTWIPALIALVITAGCGGKHLYLQSEVVSPSTTPSQVMSYGGLIAGYFITFGGTVSDYSVYHNPKGVSKFKVFMYMYLGFIIPSVPLLILGAAIGGAVPSIPTWSAAYAVTGIGGVMREMLSPAGGFGNFVLIVLALTVVGTNAISVYSVALNLQMLLPFFARIHRVVFVVVTIAVIIPFAMRAAAEWQESLMNFLAVIGYWAGCFDAVLILELAVFRKMDYETYENAIWNVGRKLPPGFAAMGASLMSMGLVIPGMGEPWYTGPIAETTGDIGFLMALAVTSIFYLPFRWLEIRWTGHL</sequence>
<keyword evidence="11" id="KW-1185">Reference proteome</keyword>
<dbReference type="PIRSF" id="PIRSF002744">
    <property type="entry name" value="Pur-cyt_permease"/>
    <property type="match status" value="1"/>
</dbReference>
<dbReference type="AlphaFoldDB" id="A0AAE0M444"/>
<evidence type="ECO:0000256" key="7">
    <source>
        <dbReference type="PIRNR" id="PIRNR002744"/>
    </source>
</evidence>
<evidence type="ECO:0000256" key="2">
    <source>
        <dbReference type="ARBA" id="ARBA00008974"/>
    </source>
</evidence>
<feature type="transmembrane region" description="Helical" evidence="9">
    <location>
        <begin position="313"/>
        <end position="335"/>
    </location>
</feature>
<dbReference type="PANTHER" id="PTHR31806">
    <property type="entry name" value="PURINE-CYTOSINE PERMEASE FCY2-RELATED"/>
    <property type="match status" value="1"/>
</dbReference>
<feature type="transmembrane region" description="Helical" evidence="9">
    <location>
        <begin position="245"/>
        <end position="263"/>
    </location>
</feature>
<accession>A0AAE0M444</accession>
<name>A0AAE0M444_9PEZI</name>
<feature type="transmembrane region" description="Helical" evidence="9">
    <location>
        <begin position="139"/>
        <end position="159"/>
    </location>
</feature>
<evidence type="ECO:0000313" key="11">
    <source>
        <dbReference type="Proteomes" id="UP001283341"/>
    </source>
</evidence>
<evidence type="ECO:0000256" key="1">
    <source>
        <dbReference type="ARBA" id="ARBA00004141"/>
    </source>
</evidence>